<dbReference type="InterPro" id="IPR051449">
    <property type="entry name" value="ABC-2_transporter_component"/>
</dbReference>
<feature type="transmembrane region" description="Helical" evidence="6">
    <location>
        <begin position="21"/>
        <end position="44"/>
    </location>
</feature>
<evidence type="ECO:0000256" key="5">
    <source>
        <dbReference type="ARBA" id="ARBA00023136"/>
    </source>
</evidence>
<protein>
    <submittedName>
        <fullName evidence="7">ABC transporter</fullName>
    </submittedName>
</protein>
<feature type="transmembrane region" description="Helical" evidence="6">
    <location>
        <begin position="56"/>
        <end position="74"/>
    </location>
</feature>
<feature type="transmembrane region" description="Helical" evidence="6">
    <location>
        <begin position="95"/>
        <end position="123"/>
    </location>
</feature>
<comment type="caution">
    <text evidence="7">The sequence shown here is derived from an EMBL/GenBank/DDBJ whole genome shotgun (WGS) entry which is preliminary data.</text>
</comment>
<feature type="transmembrane region" description="Helical" evidence="6">
    <location>
        <begin position="161"/>
        <end position="183"/>
    </location>
</feature>
<dbReference type="GO" id="GO:0005886">
    <property type="term" value="C:plasma membrane"/>
    <property type="evidence" value="ECO:0007669"/>
    <property type="project" value="UniProtKB-SubCell"/>
</dbReference>
<dbReference type="Proteomes" id="UP000228689">
    <property type="component" value="Unassembled WGS sequence"/>
</dbReference>
<dbReference type="Pfam" id="PF12679">
    <property type="entry name" value="ABC2_membrane_2"/>
    <property type="match status" value="1"/>
</dbReference>
<evidence type="ECO:0000313" key="7">
    <source>
        <dbReference type="EMBL" id="PIY94383.1"/>
    </source>
</evidence>
<proteinExistence type="predicted"/>
<keyword evidence="2" id="KW-1003">Cell membrane</keyword>
<name>A0A2M7RC99_9BACT</name>
<evidence type="ECO:0000256" key="6">
    <source>
        <dbReference type="SAM" id="Phobius"/>
    </source>
</evidence>
<evidence type="ECO:0000313" key="8">
    <source>
        <dbReference type="Proteomes" id="UP000228689"/>
    </source>
</evidence>
<reference evidence="8" key="1">
    <citation type="submission" date="2017-09" db="EMBL/GenBank/DDBJ databases">
        <title>Depth-based differentiation of microbial function through sediment-hosted aquifers and enrichment of novel symbionts in the deep terrestrial subsurface.</title>
        <authorList>
            <person name="Probst A.J."/>
            <person name="Ladd B."/>
            <person name="Jarett J.K."/>
            <person name="Geller-Mcgrath D.E."/>
            <person name="Sieber C.M.K."/>
            <person name="Emerson J.B."/>
            <person name="Anantharaman K."/>
            <person name="Thomas B.C."/>
            <person name="Malmstrom R."/>
            <person name="Stieglmeier M."/>
            <person name="Klingl A."/>
            <person name="Woyke T."/>
            <person name="Ryan C.M."/>
            <person name="Banfield J.F."/>
        </authorList>
    </citation>
    <scope>NUCLEOTIDE SEQUENCE [LARGE SCALE GENOMIC DNA]</scope>
</reference>
<keyword evidence="3 6" id="KW-0812">Transmembrane</keyword>
<feature type="transmembrane region" description="Helical" evidence="6">
    <location>
        <begin position="216"/>
        <end position="235"/>
    </location>
</feature>
<gene>
    <name evidence="7" type="ORF">COY67_02550</name>
</gene>
<dbReference type="PANTHER" id="PTHR30294:SF29">
    <property type="entry name" value="MULTIDRUG ABC TRANSPORTER PERMEASE YBHS-RELATED"/>
    <property type="match status" value="1"/>
</dbReference>
<keyword evidence="5 6" id="KW-0472">Membrane</keyword>
<sequence length="240" mass="26791">MSWLRIKTIFKREFAAYFNSPIAYIFIGVFLVVTMWLFFQGFFLNGQATMRSYLSLLPWIFLFLTPAITMRLWSEEKRSGTIEILLTLPVKDEEVVLGKFLSSLAFLLVNLFLSLTLPITIAILGSLDLGPVIGGYIGAIFLGAAYLALGSYISALTKNQIVAFLMAIVASFIFFIIGSNMVIESVSPWLAGIFAHLGLGAHFSNIAKGVIDSRDIIYYLTFIAFFLILNVRALAGRQWK</sequence>
<feature type="transmembrane region" description="Helical" evidence="6">
    <location>
        <begin position="129"/>
        <end position="149"/>
    </location>
</feature>
<accession>A0A2M7RC99</accession>
<dbReference type="GO" id="GO:0140359">
    <property type="term" value="F:ABC-type transporter activity"/>
    <property type="evidence" value="ECO:0007669"/>
    <property type="project" value="InterPro"/>
</dbReference>
<evidence type="ECO:0000256" key="4">
    <source>
        <dbReference type="ARBA" id="ARBA00022989"/>
    </source>
</evidence>
<dbReference type="EMBL" id="PFMC01000064">
    <property type="protein sequence ID" value="PIY94383.1"/>
    <property type="molecule type" value="Genomic_DNA"/>
</dbReference>
<evidence type="ECO:0000256" key="3">
    <source>
        <dbReference type="ARBA" id="ARBA00022692"/>
    </source>
</evidence>
<organism evidence="7 8">
    <name type="scientific">Candidatus Komeilibacteria bacterium CG_4_10_14_0_8_um_filter_37_78</name>
    <dbReference type="NCBI Taxonomy" id="1974471"/>
    <lineage>
        <taxon>Bacteria</taxon>
        <taxon>Candidatus Komeiliibacteriota</taxon>
    </lineage>
</organism>
<dbReference type="PANTHER" id="PTHR30294">
    <property type="entry name" value="MEMBRANE COMPONENT OF ABC TRANSPORTER YHHJ-RELATED"/>
    <property type="match status" value="1"/>
</dbReference>
<comment type="subcellular location">
    <subcellularLocation>
        <location evidence="1">Cell membrane</location>
        <topology evidence="1">Multi-pass membrane protein</topology>
    </subcellularLocation>
</comment>
<evidence type="ECO:0000256" key="2">
    <source>
        <dbReference type="ARBA" id="ARBA00022475"/>
    </source>
</evidence>
<keyword evidence="4 6" id="KW-1133">Transmembrane helix</keyword>
<evidence type="ECO:0000256" key="1">
    <source>
        <dbReference type="ARBA" id="ARBA00004651"/>
    </source>
</evidence>
<dbReference type="AlphaFoldDB" id="A0A2M7RC99"/>